<evidence type="ECO:0000256" key="1">
    <source>
        <dbReference type="ARBA" id="ARBA00008136"/>
    </source>
</evidence>
<keyword evidence="5" id="KW-0190">Covalent protein-DNA linkage</keyword>
<dbReference type="PANTHER" id="PTHR13604">
    <property type="entry name" value="DC12-RELATED"/>
    <property type="match status" value="1"/>
</dbReference>
<dbReference type="GO" id="GO:0106300">
    <property type="term" value="P:protein-DNA covalent cross-linking repair"/>
    <property type="evidence" value="ECO:0007669"/>
    <property type="project" value="InterPro"/>
</dbReference>
<dbReference type="AlphaFoldDB" id="A0A3B1AR28"/>
<dbReference type="SUPFAM" id="SSF143081">
    <property type="entry name" value="BB1717-like"/>
    <property type="match status" value="1"/>
</dbReference>
<evidence type="ECO:0000256" key="7">
    <source>
        <dbReference type="ARBA" id="ARBA00023239"/>
    </source>
</evidence>
<dbReference type="GO" id="GO:0016829">
    <property type="term" value="F:lyase activity"/>
    <property type="evidence" value="ECO:0007669"/>
    <property type="project" value="UniProtKB-KW"/>
</dbReference>
<keyword evidence="3" id="KW-0227">DNA damage</keyword>
<evidence type="ECO:0000256" key="3">
    <source>
        <dbReference type="ARBA" id="ARBA00022763"/>
    </source>
</evidence>
<evidence type="ECO:0000256" key="6">
    <source>
        <dbReference type="ARBA" id="ARBA00023125"/>
    </source>
</evidence>
<proteinExistence type="inferred from homology"/>
<evidence type="ECO:0008006" key="9">
    <source>
        <dbReference type="Google" id="ProtNLM"/>
    </source>
</evidence>
<keyword evidence="6" id="KW-0238">DNA-binding</keyword>
<dbReference type="PANTHER" id="PTHR13604:SF0">
    <property type="entry name" value="ABASIC SITE PROCESSING PROTEIN HMCES"/>
    <property type="match status" value="1"/>
</dbReference>
<dbReference type="GO" id="GO:0008233">
    <property type="term" value="F:peptidase activity"/>
    <property type="evidence" value="ECO:0007669"/>
    <property type="project" value="UniProtKB-KW"/>
</dbReference>
<evidence type="ECO:0000256" key="5">
    <source>
        <dbReference type="ARBA" id="ARBA00023124"/>
    </source>
</evidence>
<dbReference type="GO" id="GO:0003697">
    <property type="term" value="F:single-stranded DNA binding"/>
    <property type="evidence" value="ECO:0007669"/>
    <property type="project" value="InterPro"/>
</dbReference>
<organism evidence="8">
    <name type="scientific">hydrothermal vent metagenome</name>
    <dbReference type="NCBI Taxonomy" id="652676"/>
    <lineage>
        <taxon>unclassified sequences</taxon>
        <taxon>metagenomes</taxon>
        <taxon>ecological metagenomes</taxon>
    </lineage>
</organism>
<protein>
    <recommendedName>
        <fullName evidence="9">Abasic site processing protein</fullName>
    </recommendedName>
</protein>
<dbReference type="Pfam" id="PF02586">
    <property type="entry name" value="SRAP"/>
    <property type="match status" value="1"/>
</dbReference>
<accession>A0A3B1AR28</accession>
<sequence length="181" mass="20672">MCGRFTLGKEPNSLLDYFHLHGEVPNFNMPYNITPSQMCPIIYAAQQQRVCELMRWGLIPAWSKGPDTKFNMINARVESITEPLLNKDVVLCRLMVTMSGLVSLNLNNRILFTWRTDHCLPWRASGNSGRLRRERSIHLVLLPRVPTRSCKKFIIACRLLSGLSNLIRGCLMTGRVAIRVC</sequence>
<keyword evidence="2" id="KW-0645">Protease</keyword>
<dbReference type="InterPro" id="IPR036590">
    <property type="entry name" value="SRAP-like"/>
</dbReference>
<keyword evidence="7" id="KW-0456">Lyase</keyword>
<dbReference type="EMBL" id="UOFR01000038">
    <property type="protein sequence ID" value="VAW96434.1"/>
    <property type="molecule type" value="Genomic_DNA"/>
</dbReference>
<evidence type="ECO:0000256" key="4">
    <source>
        <dbReference type="ARBA" id="ARBA00022801"/>
    </source>
</evidence>
<gene>
    <name evidence="8" type="ORF">MNBD_GAMMA21-1019</name>
</gene>
<reference evidence="8" key="1">
    <citation type="submission" date="2018-06" db="EMBL/GenBank/DDBJ databases">
        <authorList>
            <person name="Zhirakovskaya E."/>
        </authorList>
    </citation>
    <scope>NUCLEOTIDE SEQUENCE</scope>
</reference>
<dbReference type="GO" id="GO:0006508">
    <property type="term" value="P:proteolysis"/>
    <property type="evidence" value="ECO:0007669"/>
    <property type="project" value="UniProtKB-KW"/>
</dbReference>
<evidence type="ECO:0000313" key="8">
    <source>
        <dbReference type="EMBL" id="VAW96434.1"/>
    </source>
</evidence>
<dbReference type="Gene3D" id="3.90.1680.10">
    <property type="entry name" value="SOS response associated peptidase-like"/>
    <property type="match status" value="1"/>
</dbReference>
<name>A0A3B1AR28_9ZZZZ</name>
<keyword evidence="4" id="KW-0378">Hydrolase</keyword>
<evidence type="ECO:0000256" key="2">
    <source>
        <dbReference type="ARBA" id="ARBA00022670"/>
    </source>
</evidence>
<dbReference type="InterPro" id="IPR003738">
    <property type="entry name" value="SRAP"/>
</dbReference>
<comment type="similarity">
    <text evidence="1">Belongs to the SOS response-associated peptidase family.</text>
</comment>